<gene>
    <name evidence="3" type="ORF">TrLO_g11245</name>
</gene>
<organism evidence="3 4">
    <name type="scientific">Triparma laevis f. longispina</name>
    <dbReference type="NCBI Taxonomy" id="1714387"/>
    <lineage>
        <taxon>Eukaryota</taxon>
        <taxon>Sar</taxon>
        <taxon>Stramenopiles</taxon>
        <taxon>Ochrophyta</taxon>
        <taxon>Bolidophyceae</taxon>
        <taxon>Parmales</taxon>
        <taxon>Triparmaceae</taxon>
        <taxon>Triparma</taxon>
    </lineage>
</organism>
<proteinExistence type="predicted"/>
<dbReference type="PANTHER" id="PTHR45641">
    <property type="entry name" value="TETRATRICOPEPTIDE REPEAT PROTEIN (AFU_ORTHOLOGUE AFUA_6G03870)"/>
    <property type="match status" value="1"/>
</dbReference>
<dbReference type="PANTHER" id="PTHR45641:SF19">
    <property type="entry name" value="NEPHROCYSTIN-3"/>
    <property type="match status" value="1"/>
</dbReference>
<evidence type="ECO:0008006" key="5">
    <source>
        <dbReference type="Google" id="ProtNLM"/>
    </source>
</evidence>
<dbReference type="Proteomes" id="UP001165122">
    <property type="component" value="Unassembled WGS sequence"/>
</dbReference>
<evidence type="ECO:0000256" key="1">
    <source>
        <dbReference type="ARBA" id="ARBA00022737"/>
    </source>
</evidence>
<protein>
    <recommendedName>
        <fullName evidence="5">Tetratricopeptide repeat protein</fullName>
    </recommendedName>
</protein>
<sequence length="127" mass="14406">MSESEKIEKLRGLVKRVERVLGEENFTTLETLNTLGNALQVNEENEEAKEVFERCLAGRLKVLGEYHNDTNGALNNLENVHDRLGNYEKDTKACAKNLKICLKLRGKRERLAELISSYPGLAFEVVD</sequence>
<dbReference type="EMBL" id="BRXW01000609">
    <property type="protein sequence ID" value="GMH69663.1"/>
    <property type="molecule type" value="Genomic_DNA"/>
</dbReference>
<keyword evidence="1" id="KW-0677">Repeat</keyword>
<dbReference type="Gene3D" id="1.25.40.10">
    <property type="entry name" value="Tetratricopeptide repeat domain"/>
    <property type="match status" value="1"/>
</dbReference>
<dbReference type="SUPFAM" id="SSF48452">
    <property type="entry name" value="TPR-like"/>
    <property type="match status" value="1"/>
</dbReference>
<dbReference type="Pfam" id="PF13424">
    <property type="entry name" value="TPR_12"/>
    <property type="match status" value="1"/>
</dbReference>
<keyword evidence="4" id="KW-1185">Reference proteome</keyword>
<reference evidence="4" key="1">
    <citation type="journal article" date="2023" name="Commun. Biol.">
        <title>Genome analysis of Parmales, the sister group of diatoms, reveals the evolutionary specialization of diatoms from phago-mixotrophs to photoautotrophs.</title>
        <authorList>
            <person name="Ban H."/>
            <person name="Sato S."/>
            <person name="Yoshikawa S."/>
            <person name="Yamada K."/>
            <person name="Nakamura Y."/>
            <person name="Ichinomiya M."/>
            <person name="Sato N."/>
            <person name="Blanc-Mathieu R."/>
            <person name="Endo H."/>
            <person name="Kuwata A."/>
            <person name="Ogata H."/>
        </authorList>
    </citation>
    <scope>NUCLEOTIDE SEQUENCE [LARGE SCALE GENOMIC DNA]</scope>
    <source>
        <strain evidence="4">NIES 3700</strain>
    </source>
</reference>
<keyword evidence="2" id="KW-0802">TPR repeat</keyword>
<evidence type="ECO:0000313" key="4">
    <source>
        <dbReference type="Proteomes" id="UP001165122"/>
    </source>
</evidence>
<accession>A0A9W7E8S9</accession>
<name>A0A9W7E8S9_9STRA</name>
<evidence type="ECO:0000256" key="2">
    <source>
        <dbReference type="ARBA" id="ARBA00022803"/>
    </source>
</evidence>
<dbReference type="AlphaFoldDB" id="A0A9W7E8S9"/>
<evidence type="ECO:0000313" key="3">
    <source>
        <dbReference type="EMBL" id="GMH69663.1"/>
    </source>
</evidence>
<comment type="caution">
    <text evidence="3">The sequence shown here is derived from an EMBL/GenBank/DDBJ whole genome shotgun (WGS) entry which is preliminary data.</text>
</comment>
<dbReference type="InterPro" id="IPR011990">
    <property type="entry name" value="TPR-like_helical_dom_sf"/>
</dbReference>